<comment type="caution">
    <text evidence="3">The sequence shown here is derived from an EMBL/GenBank/DDBJ whole genome shotgun (WGS) entry which is preliminary data.</text>
</comment>
<keyword evidence="4" id="KW-1185">Reference proteome</keyword>
<reference evidence="3 4" key="2">
    <citation type="submission" date="2023-06" db="EMBL/GenBank/DDBJ databases">
        <authorList>
            <person name="Zeman M."/>
            <person name="Kubasova T."/>
            <person name="Jahodarova E."/>
            <person name="Nykrynova M."/>
            <person name="Rychlik I."/>
        </authorList>
    </citation>
    <scope>NUCLEOTIDE SEQUENCE [LARGE SCALE GENOMIC DNA]</scope>
    <source>
        <strain evidence="3 4">161_Gplus</strain>
    </source>
</reference>
<keyword evidence="2" id="KW-1133">Transmembrane helix</keyword>
<keyword evidence="2" id="KW-0472">Membrane</keyword>
<accession>A0ABT7UWD9</accession>
<feature type="compositionally biased region" description="Low complexity" evidence="1">
    <location>
        <begin position="181"/>
        <end position="235"/>
    </location>
</feature>
<feature type="region of interest" description="Disordered" evidence="1">
    <location>
        <begin position="179"/>
        <end position="286"/>
    </location>
</feature>
<protein>
    <recommendedName>
        <fullName evidence="5">Cellulose 1,4-beta-cellobiosidase</fullName>
    </recommendedName>
</protein>
<feature type="transmembrane region" description="Helical" evidence="2">
    <location>
        <begin position="45"/>
        <end position="65"/>
    </location>
</feature>
<reference evidence="4" key="1">
    <citation type="submission" date="2023-06" db="EMBL/GenBank/DDBJ databases">
        <title>Identification and characterization of horizontal gene transfer across gut microbiota members of farm animals based on homology search.</title>
        <authorList>
            <person name="Zeman M."/>
            <person name="Kubasova T."/>
            <person name="Jahodarova E."/>
            <person name="Nykrynova M."/>
            <person name="Rychlik I."/>
        </authorList>
    </citation>
    <scope>NUCLEOTIDE SEQUENCE [LARGE SCALE GENOMIC DNA]</scope>
    <source>
        <strain evidence="4">161_Gplus</strain>
    </source>
</reference>
<proteinExistence type="predicted"/>
<evidence type="ECO:0008006" key="5">
    <source>
        <dbReference type="Google" id="ProtNLM"/>
    </source>
</evidence>
<evidence type="ECO:0000313" key="3">
    <source>
        <dbReference type="EMBL" id="MDM8266025.1"/>
    </source>
</evidence>
<feature type="region of interest" description="Disordered" evidence="1">
    <location>
        <begin position="67"/>
        <end position="88"/>
    </location>
</feature>
<name>A0ABT7UWD9_9LACO</name>
<evidence type="ECO:0000313" key="4">
    <source>
        <dbReference type="Proteomes" id="UP001529343"/>
    </source>
</evidence>
<feature type="compositionally biased region" description="Low complexity" evidence="1">
    <location>
        <begin position="248"/>
        <end position="271"/>
    </location>
</feature>
<evidence type="ECO:0000256" key="2">
    <source>
        <dbReference type="SAM" id="Phobius"/>
    </source>
</evidence>
<sequence>MRIKNLLIIIAIVAAILLIIRYVGQVRDNRRGYNFVSNSRIFVNWLLVIILVGSLVGIGITSFTGHKESTAPAPAKTSKSSSAVEPAADDDDDITLSFKKTAHLNSDGVVKVKFLISPRTKVTIRGHRSGIVVETFKPSKADGTVTRSFTFDTAGTYDIIARRGDQKVVKHLKIKEAAEKASSSSSSFSAVSSTSTSSSSSIASSQSSTSAASRNDNTSTGSTGTSQSTNGSVSGSTGGNYYRGGTGYRSSNSNNNTNPSRSGGDASASDGQGTPSTGNGVFNDQP</sequence>
<dbReference type="RefSeq" id="WP_289585788.1">
    <property type="nucleotide sequence ID" value="NZ_JAUDDW010000004.1"/>
</dbReference>
<evidence type="ECO:0000256" key="1">
    <source>
        <dbReference type="SAM" id="MobiDB-lite"/>
    </source>
</evidence>
<organism evidence="3 4">
    <name type="scientific">Limosilactobacillus pontis</name>
    <dbReference type="NCBI Taxonomy" id="35787"/>
    <lineage>
        <taxon>Bacteria</taxon>
        <taxon>Bacillati</taxon>
        <taxon>Bacillota</taxon>
        <taxon>Bacilli</taxon>
        <taxon>Lactobacillales</taxon>
        <taxon>Lactobacillaceae</taxon>
        <taxon>Limosilactobacillus</taxon>
    </lineage>
</organism>
<dbReference type="EMBL" id="JAUDDW010000004">
    <property type="protein sequence ID" value="MDM8266025.1"/>
    <property type="molecule type" value="Genomic_DNA"/>
</dbReference>
<feature type="compositionally biased region" description="Gly residues" evidence="1">
    <location>
        <begin position="236"/>
        <end position="247"/>
    </location>
</feature>
<dbReference type="Proteomes" id="UP001529343">
    <property type="component" value="Unassembled WGS sequence"/>
</dbReference>
<feature type="compositionally biased region" description="Polar residues" evidence="1">
    <location>
        <begin position="272"/>
        <end position="286"/>
    </location>
</feature>
<feature type="compositionally biased region" description="Low complexity" evidence="1">
    <location>
        <begin position="70"/>
        <end position="83"/>
    </location>
</feature>
<keyword evidence="2" id="KW-0812">Transmembrane</keyword>
<feature type="transmembrane region" description="Helical" evidence="2">
    <location>
        <begin position="6"/>
        <end position="24"/>
    </location>
</feature>
<gene>
    <name evidence="3" type="ORF">QUW44_02405</name>
</gene>